<dbReference type="AlphaFoldDB" id="A0A511JCY2"/>
<feature type="transmembrane region" description="Helical" evidence="2">
    <location>
        <begin position="40"/>
        <end position="58"/>
    </location>
</feature>
<feature type="region of interest" description="Disordered" evidence="1">
    <location>
        <begin position="61"/>
        <end position="104"/>
    </location>
</feature>
<name>A0A511JCY2_9CELL</name>
<reference evidence="3 4" key="1">
    <citation type="submission" date="2019-07" db="EMBL/GenBank/DDBJ databases">
        <title>Whole genome shotgun sequence of Cellulomonas composti NBRC 100758.</title>
        <authorList>
            <person name="Hosoyama A."/>
            <person name="Uohara A."/>
            <person name="Ohji S."/>
            <person name="Ichikawa N."/>
        </authorList>
    </citation>
    <scope>NUCLEOTIDE SEQUENCE [LARGE SCALE GENOMIC DNA]</scope>
    <source>
        <strain evidence="3 4">NBRC 100758</strain>
    </source>
</reference>
<keyword evidence="4" id="KW-1185">Reference proteome</keyword>
<gene>
    <name evidence="3" type="ORF">CCO02nite_24640</name>
</gene>
<protein>
    <submittedName>
        <fullName evidence="3">Uncharacterized protein</fullName>
    </submittedName>
</protein>
<sequence length="427" mass="43827">MNDDLRSRLHALGDEDDLNRPLEDLDVVLRRTHRHRAGRMLAVSVTAVLVVAATATAVPRLSAEPGPASGTTPTIDPGAPAACGQTSDEIRAGDGIAPSGDTPASGTDLWVVGATASDAAASAQGNTWVVTVRLAVGEALAASVPTVPEGWTIGSQVVLLQGDRVVAVLDDHEDMPLETAQRVAVDAVPQPFPMTATYEGEFVWCATAEKGAVPVGSYELVTSTTFGWTVAGSNGWVARATSAGISVSAVDVPTAAPSAPSLACGGDDDELAALADPQQNPSPVRLSVEDPTTTRDADDTLDLPVTLTNDSPDGLVVDVRTPTVVVTRDGTIVGGLDHTDDGTTAIGLEPGGEQTIQAPSELGRCDTGDAPRTGLDEGEYEYWIVVPLTPQADADTAAPGTTTWTAAAGPYPLTITAPHPHPHSEAP</sequence>
<feature type="region of interest" description="Disordered" evidence="1">
    <location>
        <begin position="275"/>
        <end position="302"/>
    </location>
</feature>
<evidence type="ECO:0000313" key="4">
    <source>
        <dbReference type="Proteomes" id="UP000321720"/>
    </source>
</evidence>
<organism evidence="3 4">
    <name type="scientific">Cellulomonas composti</name>
    <dbReference type="NCBI Taxonomy" id="266130"/>
    <lineage>
        <taxon>Bacteria</taxon>
        <taxon>Bacillati</taxon>
        <taxon>Actinomycetota</taxon>
        <taxon>Actinomycetes</taxon>
        <taxon>Micrococcales</taxon>
        <taxon>Cellulomonadaceae</taxon>
        <taxon>Cellulomonas</taxon>
    </lineage>
</organism>
<keyword evidence="2" id="KW-0812">Transmembrane</keyword>
<evidence type="ECO:0000256" key="2">
    <source>
        <dbReference type="SAM" id="Phobius"/>
    </source>
</evidence>
<dbReference type="Proteomes" id="UP000321720">
    <property type="component" value="Unassembled WGS sequence"/>
</dbReference>
<dbReference type="EMBL" id="BJWG01000011">
    <property type="protein sequence ID" value="GEL95806.1"/>
    <property type="molecule type" value="Genomic_DNA"/>
</dbReference>
<keyword evidence="2" id="KW-0472">Membrane</keyword>
<evidence type="ECO:0000313" key="3">
    <source>
        <dbReference type="EMBL" id="GEL95806.1"/>
    </source>
</evidence>
<comment type="caution">
    <text evidence="3">The sequence shown here is derived from an EMBL/GenBank/DDBJ whole genome shotgun (WGS) entry which is preliminary data.</text>
</comment>
<accession>A0A511JCY2</accession>
<dbReference type="RefSeq" id="WP_146843428.1">
    <property type="nucleotide sequence ID" value="NZ_BJWG01000011.1"/>
</dbReference>
<keyword evidence="2" id="KW-1133">Transmembrane helix</keyword>
<dbReference type="OrthoDB" id="4812640at2"/>
<evidence type="ECO:0000256" key="1">
    <source>
        <dbReference type="SAM" id="MobiDB-lite"/>
    </source>
</evidence>
<proteinExistence type="predicted"/>